<accession>A0A1G6SKI1</accession>
<sequence length="276" mass="31127">MLPQTEENIACLEASKLYCIRNDDLVFAFNGDILGDVANDLSQNIPEGHGLIGTVLVGIHKIFAVPRISGRRVGVQTEQLFDSHGKKMWKNFHEPRMRRHANGLDGVLDFSFSNTPAYAALRWNRQQKIWFGPYVFPDFPVRFRARGSGITYVGSQSERRKPILEGLAQAHPLKIADQPIFGKDVAAFLTGGAGVLNIHHTEGIYSEVPRILKTYMAGKILYSEELAYPFIAGRHYLPLSDLGSPSRDPRDIFATLQREIALPFRFSLFLQRFLQL</sequence>
<gene>
    <name evidence="1" type="ORF">SAMN05421538_1012</name>
</gene>
<evidence type="ECO:0000313" key="1">
    <source>
        <dbReference type="EMBL" id="SDD16645.1"/>
    </source>
</evidence>
<name>A0A1G6SKI1_9RHOB</name>
<dbReference type="AlphaFoldDB" id="A0A1G6SKI1"/>
<reference evidence="1 2" key="1">
    <citation type="submission" date="2016-10" db="EMBL/GenBank/DDBJ databases">
        <authorList>
            <person name="de Groot N.N."/>
        </authorList>
    </citation>
    <scope>NUCLEOTIDE SEQUENCE [LARGE SCALE GENOMIC DNA]</scope>
    <source>
        <strain evidence="1 2">DSM 22220</strain>
    </source>
</reference>
<dbReference type="EMBL" id="FNAH01000001">
    <property type="protein sequence ID" value="SDD16645.1"/>
    <property type="molecule type" value="Genomic_DNA"/>
</dbReference>
<proteinExistence type="predicted"/>
<keyword evidence="2" id="KW-1185">Reference proteome</keyword>
<evidence type="ECO:0000313" key="2">
    <source>
        <dbReference type="Proteomes" id="UP000199344"/>
    </source>
</evidence>
<organism evidence="1 2">
    <name type="scientific">Paracoccus isoporae</name>
    <dbReference type="NCBI Taxonomy" id="591205"/>
    <lineage>
        <taxon>Bacteria</taxon>
        <taxon>Pseudomonadati</taxon>
        <taxon>Pseudomonadota</taxon>
        <taxon>Alphaproteobacteria</taxon>
        <taxon>Rhodobacterales</taxon>
        <taxon>Paracoccaceae</taxon>
        <taxon>Paracoccus</taxon>
    </lineage>
</organism>
<dbReference type="Proteomes" id="UP000199344">
    <property type="component" value="Unassembled WGS sequence"/>
</dbReference>
<protein>
    <submittedName>
        <fullName evidence="1">Uncharacterized protein</fullName>
    </submittedName>
</protein>